<evidence type="ECO:0000259" key="5">
    <source>
        <dbReference type="Pfam" id="PF07715"/>
    </source>
</evidence>
<dbReference type="Gene3D" id="2.170.130.10">
    <property type="entry name" value="TonB-dependent receptor, plug domain"/>
    <property type="match status" value="1"/>
</dbReference>
<dbReference type="InterPro" id="IPR036942">
    <property type="entry name" value="Beta-barrel_TonB_sf"/>
</dbReference>
<evidence type="ECO:0000313" key="6">
    <source>
        <dbReference type="EMBL" id="SUZ83772.1"/>
    </source>
</evidence>
<dbReference type="Pfam" id="PF13715">
    <property type="entry name" value="CarbopepD_reg_2"/>
    <property type="match status" value="1"/>
</dbReference>
<protein>
    <recommendedName>
        <fullName evidence="7">TonB-dependent receptor</fullName>
    </recommendedName>
</protein>
<dbReference type="Pfam" id="PF00593">
    <property type="entry name" value="TonB_dep_Rec_b-barrel"/>
    <property type="match status" value="1"/>
</dbReference>
<keyword evidence="2" id="KW-0472">Membrane</keyword>
<comment type="subcellular location">
    <subcellularLocation>
        <location evidence="1">Cell outer membrane</location>
    </subcellularLocation>
</comment>
<dbReference type="SUPFAM" id="SSF56935">
    <property type="entry name" value="Porins"/>
    <property type="match status" value="1"/>
</dbReference>
<dbReference type="InterPro" id="IPR012910">
    <property type="entry name" value="Plug_dom"/>
</dbReference>
<organism evidence="6">
    <name type="scientific">marine metagenome</name>
    <dbReference type="NCBI Taxonomy" id="408172"/>
    <lineage>
        <taxon>unclassified sequences</taxon>
        <taxon>metagenomes</taxon>
        <taxon>ecological metagenomes</taxon>
    </lineage>
</organism>
<dbReference type="EMBL" id="UINC01001566">
    <property type="protein sequence ID" value="SUZ83772.1"/>
    <property type="molecule type" value="Genomic_DNA"/>
</dbReference>
<evidence type="ECO:0008006" key="7">
    <source>
        <dbReference type="Google" id="ProtNLM"/>
    </source>
</evidence>
<name>A0A381QWF7_9ZZZZ</name>
<accession>A0A381QWF7</accession>
<gene>
    <name evidence="6" type="ORF">METZ01_LOCUS36626</name>
</gene>
<evidence type="ECO:0000256" key="3">
    <source>
        <dbReference type="ARBA" id="ARBA00023237"/>
    </source>
</evidence>
<feature type="domain" description="TonB-dependent receptor-like beta-barrel" evidence="4">
    <location>
        <begin position="323"/>
        <end position="682"/>
    </location>
</feature>
<evidence type="ECO:0000256" key="2">
    <source>
        <dbReference type="ARBA" id="ARBA00023136"/>
    </source>
</evidence>
<proteinExistence type="predicted"/>
<reference evidence="6" key="1">
    <citation type="submission" date="2018-05" db="EMBL/GenBank/DDBJ databases">
        <authorList>
            <person name="Lanie J.A."/>
            <person name="Ng W.-L."/>
            <person name="Kazmierczak K.M."/>
            <person name="Andrzejewski T.M."/>
            <person name="Davidsen T.M."/>
            <person name="Wayne K.J."/>
            <person name="Tettelin H."/>
            <person name="Glass J.I."/>
            <person name="Rusch D."/>
            <person name="Podicherti R."/>
            <person name="Tsui H.-C.T."/>
            <person name="Winkler M.E."/>
        </authorList>
    </citation>
    <scope>NUCLEOTIDE SEQUENCE</scope>
</reference>
<feature type="domain" description="TonB-dependent receptor plug" evidence="5">
    <location>
        <begin position="100"/>
        <end position="201"/>
    </location>
</feature>
<dbReference type="GO" id="GO:0009279">
    <property type="term" value="C:cell outer membrane"/>
    <property type="evidence" value="ECO:0007669"/>
    <property type="project" value="UniProtKB-SubCell"/>
</dbReference>
<dbReference type="InterPro" id="IPR008969">
    <property type="entry name" value="CarboxyPept-like_regulatory"/>
</dbReference>
<evidence type="ECO:0000256" key="1">
    <source>
        <dbReference type="ARBA" id="ARBA00004442"/>
    </source>
</evidence>
<sequence>MTGKVSFLDNENKLIPIEGVSIYWKESSIGVISDKNGNYSIPFIKSTNLLVFKMLGFKEDVVIIDKVNNYDHLLTNESNNLDEVIVSKRKNTIQKSYFKTQNIVNVSSDELLKAACCNISESFETNPSIDVSYSNAITGVKQVRMLGLESPYLLITEENIPMARGASQVFGLSFIPGTWVESMQITKGMGSVVNGFESISGQINVELKKPINDSPIFLNVFSSDMGRNELNFHLNKKMNELVSTGFFLHMNENNSIHDHNLDGFLDHPKSKGINIFNRWQYTNVEKGVVGFLGLRFMKDEKDSGEDVDNMKVKRLPWLTEINTNRFDSNFKLGYVNPKIPYQSVGFQMAYSNHKQESFFGLRNYNINQNSFYSNFIYNSILGNTMNKFKAGFSYSFDDFDEIVDIDQKNYNRKDKSFGSFFEYSYDNLEKLSLVAGLRYDFHNNLGSFFTPRFHIRYQPLEKSVFRFSVGSGRKSSNIFSENQGLFSTGRKIFIDNNNGNFYGLESEKASNYGISFRQGFSLNNQEGDITMDYYVTDFENQVVVDWEKQGELHFYNLEGKSFAKSFQIELDYQISNNLKLKSAYKNYVVKKQYNSGFKQNPLTPKNRFFTNIDFSSKTSQNGSYWRYDITYNWIGKQRLPLHSMYPSLVTSNGFSPSYNLINTQVTRVFSSKFEVYIGGENIGDYTQNNPILDSKNPFGLNFDSSQIYAPIHGSLIYIGLRLKL</sequence>
<dbReference type="AlphaFoldDB" id="A0A381QWF7"/>
<dbReference type="Gene3D" id="2.40.170.20">
    <property type="entry name" value="TonB-dependent receptor, beta-barrel domain"/>
    <property type="match status" value="1"/>
</dbReference>
<dbReference type="InterPro" id="IPR037066">
    <property type="entry name" value="Plug_dom_sf"/>
</dbReference>
<evidence type="ECO:0000259" key="4">
    <source>
        <dbReference type="Pfam" id="PF00593"/>
    </source>
</evidence>
<dbReference type="InterPro" id="IPR000531">
    <property type="entry name" value="Beta-barrel_TonB"/>
</dbReference>
<dbReference type="Pfam" id="PF07715">
    <property type="entry name" value="Plug"/>
    <property type="match status" value="1"/>
</dbReference>
<dbReference type="SUPFAM" id="SSF49464">
    <property type="entry name" value="Carboxypeptidase regulatory domain-like"/>
    <property type="match status" value="1"/>
</dbReference>
<keyword evidence="3" id="KW-0998">Cell outer membrane</keyword>